<organism evidence="1 2">
    <name type="scientific">Alteripontixanthobacter maritimus</name>
    <dbReference type="NCBI Taxonomy" id="2161824"/>
    <lineage>
        <taxon>Bacteria</taxon>
        <taxon>Pseudomonadati</taxon>
        <taxon>Pseudomonadota</taxon>
        <taxon>Alphaproteobacteria</taxon>
        <taxon>Sphingomonadales</taxon>
        <taxon>Erythrobacteraceae</taxon>
        <taxon>Alteripontixanthobacter</taxon>
    </lineage>
</organism>
<sequence>MPNGFGLQAEHRAPVTAVVVAVVVAEAAQVAELRAQAVLAAELSAPAVQVAEF</sequence>
<reference evidence="1 2" key="1">
    <citation type="submission" date="2018-04" db="EMBL/GenBank/DDBJ databases">
        <title>Altererythrobacter sp. HME9302 genome sequencing and assembly.</title>
        <authorList>
            <person name="Kang H."/>
            <person name="Kim H."/>
            <person name="Joh K."/>
        </authorList>
    </citation>
    <scope>NUCLEOTIDE SEQUENCE [LARGE SCALE GENOMIC DNA]</scope>
    <source>
        <strain evidence="1 2">HME9302</strain>
    </source>
</reference>
<name>A0A369QFH6_9SPHN</name>
<evidence type="ECO:0000313" key="2">
    <source>
        <dbReference type="Proteomes" id="UP000253727"/>
    </source>
</evidence>
<keyword evidence="2" id="KW-1185">Reference proteome</keyword>
<dbReference type="Proteomes" id="UP000253727">
    <property type="component" value="Unassembled WGS sequence"/>
</dbReference>
<gene>
    <name evidence="1" type="ORF">HME9302_02265</name>
</gene>
<dbReference type="RefSeq" id="WP_326833176.1">
    <property type="nucleotide sequence ID" value="NZ_QBKA01000002.1"/>
</dbReference>
<comment type="caution">
    <text evidence="1">The sequence shown here is derived from an EMBL/GenBank/DDBJ whole genome shotgun (WGS) entry which is preliminary data.</text>
</comment>
<protein>
    <submittedName>
        <fullName evidence="1">Uncharacterized protein</fullName>
    </submittedName>
</protein>
<accession>A0A369QFH6</accession>
<evidence type="ECO:0000313" key="1">
    <source>
        <dbReference type="EMBL" id="RDC61048.1"/>
    </source>
</evidence>
<dbReference type="AlphaFoldDB" id="A0A369QFH6"/>
<proteinExistence type="predicted"/>
<dbReference type="EMBL" id="QBKA01000002">
    <property type="protein sequence ID" value="RDC61048.1"/>
    <property type="molecule type" value="Genomic_DNA"/>
</dbReference>